<dbReference type="Pfam" id="PF25456">
    <property type="entry name" value="Ig_PVRIG"/>
    <property type="match status" value="1"/>
</dbReference>
<reference evidence="4" key="1">
    <citation type="submission" date="2023-09" db="UniProtKB">
        <authorList>
            <consortium name="Ensembl"/>
        </authorList>
    </citation>
    <scope>IDENTIFICATION</scope>
</reference>
<proteinExistence type="predicted"/>
<protein>
    <recommendedName>
        <fullName evidence="3">Transmembrane protein PVRIG immunoglobulin-like domain-containing protein</fullName>
    </recommendedName>
</protein>
<name>A0A8C0W244_CASCN</name>
<feature type="domain" description="Transmembrane protein PVRIG immunoglobulin-like" evidence="3">
    <location>
        <begin position="37"/>
        <end position="147"/>
    </location>
</feature>
<sequence>RRTGVQGPSTQPPEPGSLESHGQAPGMGLALGTADTPRVWVQVQREAFKLWPLRIRCGFLGPGSISQVTVNWGGHDDAGGTLLAVLHPEFGVHCQAPVCQAQWETKSTIAVMLEGSEARSSWANATFCCKFVSFPDGSQETCGYPQSGSPALTQAPILRADLAWILGALGLLLLGFIFVFYVRRQRSVIRLQPSLTSTQAQMPAQGWNCQARLTALYLPYTTTTLCPETRDTIHPHHCLPQWAPLTTYSTHQPLAPAPWASIWVSSRSSFVCVENGLYARAGERPSRTGPNLTSFLDPLGPRAMERHLGVE</sequence>
<organism evidence="4">
    <name type="scientific">Castor canadensis</name>
    <name type="common">American beaver</name>
    <dbReference type="NCBI Taxonomy" id="51338"/>
    <lineage>
        <taxon>Eukaryota</taxon>
        <taxon>Metazoa</taxon>
        <taxon>Chordata</taxon>
        <taxon>Craniata</taxon>
        <taxon>Vertebrata</taxon>
        <taxon>Euteleostomi</taxon>
        <taxon>Mammalia</taxon>
        <taxon>Eutheria</taxon>
        <taxon>Euarchontoglires</taxon>
        <taxon>Glires</taxon>
        <taxon>Rodentia</taxon>
        <taxon>Castorimorpha</taxon>
        <taxon>Castoridae</taxon>
        <taxon>Castor</taxon>
    </lineage>
</organism>
<gene>
    <name evidence="4" type="primary">Pvrig</name>
</gene>
<dbReference type="PANTHER" id="PTHR39220">
    <property type="entry name" value="TRANSMEMBRANE PROTEIN PVRIG"/>
    <property type="match status" value="1"/>
</dbReference>
<dbReference type="PANTHER" id="PTHR39220:SF1">
    <property type="entry name" value="TRANSMEMBRANE PROTEIN PVRIG"/>
    <property type="match status" value="1"/>
</dbReference>
<evidence type="ECO:0000256" key="1">
    <source>
        <dbReference type="SAM" id="MobiDB-lite"/>
    </source>
</evidence>
<keyword evidence="2" id="KW-0812">Transmembrane</keyword>
<evidence type="ECO:0000256" key="2">
    <source>
        <dbReference type="SAM" id="Phobius"/>
    </source>
</evidence>
<dbReference type="InterPro" id="IPR057367">
    <property type="entry name" value="Ig_PVRIG"/>
</dbReference>
<evidence type="ECO:0000313" key="4">
    <source>
        <dbReference type="Ensembl" id="ENSCCNP00000003901.1"/>
    </source>
</evidence>
<keyword evidence="2" id="KW-1133">Transmembrane helix</keyword>
<dbReference type="GO" id="GO:0050860">
    <property type="term" value="P:negative regulation of T cell receptor signaling pathway"/>
    <property type="evidence" value="ECO:0007669"/>
    <property type="project" value="InterPro"/>
</dbReference>
<keyword evidence="2" id="KW-0472">Membrane</keyword>
<dbReference type="GO" id="GO:0005886">
    <property type="term" value="C:plasma membrane"/>
    <property type="evidence" value="ECO:0007669"/>
    <property type="project" value="TreeGrafter"/>
</dbReference>
<evidence type="ECO:0000259" key="3">
    <source>
        <dbReference type="Pfam" id="PF25456"/>
    </source>
</evidence>
<dbReference type="AlphaFoldDB" id="A0A8C0W244"/>
<dbReference type="GO" id="GO:0038023">
    <property type="term" value="F:signaling receptor activity"/>
    <property type="evidence" value="ECO:0007669"/>
    <property type="project" value="InterPro"/>
</dbReference>
<feature type="region of interest" description="Disordered" evidence="1">
    <location>
        <begin position="1"/>
        <end position="29"/>
    </location>
</feature>
<accession>A0A8C0W244</accession>
<dbReference type="Ensembl" id="ENSCCNT00000005103.1">
    <property type="protein sequence ID" value="ENSCCNP00000003901.1"/>
    <property type="gene ID" value="ENSCCNG00000004121.1"/>
</dbReference>
<feature type="transmembrane region" description="Helical" evidence="2">
    <location>
        <begin position="162"/>
        <end position="182"/>
    </location>
</feature>
<dbReference type="InterPro" id="IPR034452">
    <property type="entry name" value="TM_PVRIG"/>
</dbReference>